<dbReference type="PANTHER" id="PTHR28219">
    <property type="entry name" value="UPF0642 PROTEIN YBL028C"/>
    <property type="match status" value="1"/>
</dbReference>
<feature type="compositionally biased region" description="Basic and acidic residues" evidence="1">
    <location>
        <begin position="26"/>
        <end position="38"/>
    </location>
</feature>
<name>A0ABR1Z247_9PEZI</name>
<organism evidence="3 4">
    <name type="scientific">Phyllosticta capitalensis</name>
    <dbReference type="NCBI Taxonomy" id="121624"/>
    <lineage>
        <taxon>Eukaryota</taxon>
        <taxon>Fungi</taxon>
        <taxon>Dikarya</taxon>
        <taxon>Ascomycota</taxon>
        <taxon>Pezizomycotina</taxon>
        <taxon>Dothideomycetes</taxon>
        <taxon>Dothideomycetes incertae sedis</taxon>
        <taxon>Botryosphaeriales</taxon>
        <taxon>Phyllostictaceae</taxon>
        <taxon>Phyllosticta</taxon>
    </lineage>
</organism>
<evidence type="ECO:0000256" key="1">
    <source>
        <dbReference type="SAM" id="MobiDB-lite"/>
    </source>
</evidence>
<dbReference type="Proteomes" id="UP001492380">
    <property type="component" value="Unassembled WGS sequence"/>
</dbReference>
<feature type="compositionally biased region" description="Basic and acidic residues" evidence="1">
    <location>
        <begin position="46"/>
        <end position="58"/>
    </location>
</feature>
<proteinExistence type="predicted"/>
<accession>A0ABR1Z247</accession>
<feature type="domain" description="DUF2423" evidence="2">
    <location>
        <begin position="1"/>
        <end position="44"/>
    </location>
</feature>
<feature type="compositionally biased region" description="Basic residues" evidence="1">
    <location>
        <begin position="86"/>
        <end position="100"/>
    </location>
</feature>
<evidence type="ECO:0000259" key="2">
    <source>
        <dbReference type="Pfam" id="PF10338"/>
    </source>
</evidence>
<dbReference type="InterPro" id="IPR019434">
    <property type="entry name" value="DUF2423"/>
</dbReference>
<dbReference type="PANTHER" id="PTHR28219:SF1">
    <property type="entry name" value="UPF0642 PROTEIN YBL028C"/>
    <property type="match status" value="1"/>
</dbReference>
<dbReference type="Pfam" id="PF10338">
    <property type="entry name" value="YBL028C_N"/>
    <property type="match status" value="1"/>
</dbReference>
<evidence type="ECO:0000313" key="4">
    <source>
        <dbReference type="Proteomes" id="UP001492380"/>
    </source>
</evidence>
<feature type="region of interest" description="Disordered" evidence="1">
    <location>
        <begin position="1"/>
        <end position="125"/>
    </location>
</feature>
<comment type="caution">
    <text evidence="3">The sequence shown here is derived from an EMBL/GenBank/DDBJ whole genome shotgun (WGS) entry which is preliminary data.</text>
</comment>
<sequence>MAKGARSSVRKTNNQKLKKNVFGPVEDARTKRLSEKLLELAQQPRPAKDDMEIEKDQPADDAQPQETEAAEMDVDDESKPSASSGLKKKTGRVQKKRRGKATSTIAFKNFKTGAKKSGSSHKGRR</sequence>
<reference evidence="3 4" key="1">
    <citation type="submission" date="2024-04" db="EMBL/GenBank/DDBJ databases">
        <title>Phyllosticta paracitricarpa is synonymous to the EU quarantine fungus P. citricarpa based on phylogenomic analyses.</title>
        <authorList>
            <consortium name="Lawrence Berkeley National Laboratory"/>
            <person name="Van Ingen-Buijs V.A."/>
            <person name="Van Westerhoven A.C."/>
            <person name="Haridas S."/>
            <person name="Skiadas P."/>
            <person name="Martin F."/>
            <person name="Groenewald J.Z."/>
            <person name="Crous P.W."/>
            <person name="Seidl M.F."/>
        </authorList>
    </citation>
    <scope>NUCLEOTIDE SEQUENCE [LARGE SCALE GENOMIC DNA]</scope>
    <source>
        <strain evidence="3 4">CBS 123374</strain>
    </source>
</reference>
<evidence type="ECO:0000313" key="3">
    <source>
        <dbReference type="EMBL" id="KAK8246482.1"/>
    </source>
</evidence>
<keyword evidence="4" id="KW-1185">Reference proteome</keyword>
<protein>
    <recommendedName>
        <fullName evidence="2">DUF2423 domain-containing protein</fullName>
    </recommendedName>
</protein>
<dbReference type="EMBL" id="JBBWRZ010000001">
    <property type="protein sequence ID" value="KAK8246482.1"/>
    <property type="molecule type" value="Genomic_DNA"/>
</dbReference>
<gene>
    <name evidence="3" type="ORF">HDK90DRAFT_471989</name>
</gene>